<accession>A0A0D8FWA3</accession>
<keyword evidence="2" id="KW-1185">Reference proteome</keyword>
<organism evidence="1 2">
    <name type="scientific">Ferrimicrobium acidiphilum DSM 19497</name>
    <dbReference type="NCBI Taxonomy" id="1121877"/>
    <lineage>
        <taxon>Bacteria</taxon>
        <taxon>Bacillati</taxon>
        <taxon>Actinomycetota</taxon>
        <taxon>Acidimicrobiia</taxon>
        <taxon>Acidimicrobiales</taxon>
        <taxon>Acidimicrobiaceae</taxon>
        <taxon>Ferrimicrobium</taxon>
    </lineage>
</organism>
<evidence type="ECO:0000313" key="2">
    <source>
        <dbReference type="Proteomes" id="UP000032336"/>
    </source>
</evidence>
<dbReference type="AlphaFoldDB" id="A0A0D8FWA3"/>
<evidence type="ECO:0000313" key="1">
    <source>
        <dbReference type="EMBL" id="KJE76542.1"/>
    </source>
</evidence>
<protein>
    <submittedName>
        <fullName evidence="1">Uncharacterized protein</fullName>
    </submittedName>
</protein>
<dbReference type="Proteomes" id="UP000032336">
    <property type="component" value="Unassembled WGS sequence"/>
</dbReference>
<sequence>MIPAQRRFDTTKISEADISTVASGRRAISGVTSYKVEKYFRFRYVRWLMRRPLHNHYAHSWCALDHQGFEANRFPLQYEWDSVSDVSVL</sequence>
<gene>
    <name evidence="1" type="ORF">FEAC_17690</name>
</gene>
<name>A0A0D8FWA3_9ACTN</name>
<proteinExistence type="predicted"/>
<dbReference type="EMBL" id="JXUW01000015">
    <property type="protein sequence ID" value="KJE76542.1"/>
    <property type="molecule type" value="Genomic_DNA"/>
</dbReference>
<reference evidence="1 2" key="1">
    <citation type="submission" date="2015-01" db="EMBL/GenBank/DDBJ databases">
        <title>Draft genome of the acidophilic iron oxidizer Ferrimicrobium acidiphilum strain T23.</title>
        <authorList>
            <person name="Poehlein A."/>
            <person name="Eisen S."/>
            <person name="Schloemann M."/>
            <person name="Johnson B.D."/>
            <person name="Daniel R."/>
            <person name="Muehling M."/>
        </authorList>
    </citation>
    <scope>NUCLEOTIDE SEQUENCE [LARGE SCALE GENOMIC DNA]</scope>
    <source>
        <strain evidence="1 2">T23</strain>
    </source>
</reference>
<comment type="caution">
    <text evidence="1">The sequence shown here is derived from an EMBL/GenBank/DDBJ whole genome shotgun (WGS) entry which is preliminary data.</text>
</comment>